<protein>
    <submittedName>
        <fullName evidence="3">Uncharacterized protein</fullName>
    </submittedName>
</protein>
<keyword evidence="2" id="KW-0472">Membrane</keyword>
<keyword evidence="2" id="KW-0812">Transmembrane</keyword>
<evidence type="ECO:0000313" key="4">
    <source>
        <dbReference type="Proteomes" id="UP000070035"/>
    </source>
</evidence>
<sequence>MYKKITAAITATVMITALLASLGVAAGSPSSVSGPTPSKVTDDTWVKLTISVTNETGDNIENILIRNVENVMDEAIGGHYPAENLKLAADNLDLAIDNLSAVGDNLKQAAENLKGAAIIENAGLAFGAASGEIYDFSSENVNDTTIYSDMRSEFISARDDIVLASGEFKKDTENFTYISSHLSSAGSAINTAGDRQLAENEASSTSAEARDNAGPYLQNAGSHIQSAATDIGNGKLSAVGSKLLRAADNIDLAADEYDDPILGTDGNEVASDLREAADRLTDVGQQLQAAGSRLDDANTILDGQTSAYLADVQTNLNNADSDLAFAADNIGEASTALNGLTGTDDVDLLGDNLHYAADNLAEAATELGADLGSDEIDDAQADVDAAGENLRNIEAVNLTTAGDALIAAYSDLSAAASKIDATAGDLKPTNWTLTEDTPQVKDVLFQAENSDYFLAPGASQDYTFLWKTPDLPNTENDLSLNVWLQKEDGSWVGPTQLTLTVDGKAPTVSITVMQEGVPVNNLVGNTYQAGAATVKIVASEELSSIGDVTVENSTDNLLPPLSLMTADNITFIGTFEVGEWDDYNTVIKVASATDLIGNDNFNLDNQPFDVDTREPVFLDSGIPGLKATLVQKVQAGTGNLYWADNSKSKTISGSVEDNFTVTLAGHENWETFVVDVSIEWNGNLIQLDRAVPPTPDNSFAEDITLAEGLTSSVIVRATDWTGNVEENSLENIFIDVEKPEIEFGSITGVDYVKDLTDGVYVNDNTPKISLTITDPGYPDTGLGVWYDNLDVYLDDDDNVLNGPGYFSLDIENTEAWDPSTGLFENIIENAGAGLSDGTYYITAAANDNLNENATASVKFIIDTVKPSISSEPTETTIEMGTSANPTMSNEDTLELSGTAESGATVEILVNGEVKATTTAGSPWSATVTLEEGKNKISAKAIDAAGNENSVTYGYILTDFTGPSISVDEPAGGALLPSKSVTVSGTVTDNITSVSKLTVNGTEVAVATDGSFSTSVTVDEGPRTINLSAMDEAGNTSVSTVSITVDATRPIAEITAPETDLLTKEGSVTVVGKAYDEATSIVEATLNGEAISLEPDGTFSTPVSLDLGSNTITLSARDEADHYATDSITVLSDTAPPTVSITAPEPDTTTGKATILVEGSVSDEPPETSVTVTVDAAGTSKEVTLTAAGSFSTTVPLPTGETIISVSAVDEVGNSTVKSVSVTRTAPTNWMIYATFAAIIAIILAAIAIIRRRP</sequence>
<reference evidence="3 4" key="1">
    <citation type="journal article" date="2016" name="Sci. Rep.">
        <title>Metabolic traits of an uncultured archaeal lineage -MSBL1- from brine pools of the Red Sea.</title>
        <authorList>
            <person name="Mwirichia R."/>
            <person name="Alam I."/>
            <person name="Rashid M."/>
            <person name="Vinu M."/>
            <person name="Ba-Alawi W."/>
            <person name="Anthony Kamau A."/>
            <person name="Kamanda Ngugi D."/>
            <person name="Goker M."/>
            <person name="Klenk H.P."/>
            <person name="Bajic V."/>
            <person name="Stingl U."/>
        </authorList>
    </citation>
    <scope>NUCLEOTIDE SEQUENCE [LARGE SCALE GENOMIC DNA]</scope>
    <source>
        <strain evidence="3">SCGC-AAA261F17</strain>
    </source>
</reference>
<keyword evidence="2" id="KW-1133">Transmembrane helix</keyword>
<dbReference type="Gene3D" id="2.60.40.10">
    <property type="entry name" value="Immunoglobulins"/>
    <property type="match status" value="4"/>
</dbReference>
<dbReference type="EMBL" id="LHXY01000011">
    <property type="protein sequence ID" value="KXB02145.1"/>
    <property type="molecule type" value="Genomic_DNA"/>
</dbReference>
<gene>
    <name evidence="3" type="ORF">AKJ44_01285</name>
</gene>
<evidence type="ECO:0000256" key="2">
    <source>
        <dbReference type="SAM" id="Phobius"/>
    </source>
</evidence>
<organism evidence="3 4">
    <name type="scientific">candidate division MSBL1 archaeon SCGC-AAA261F17</name>
    <dbReference type="NCBI Taxonomy" id="1698274"/>
    <lineage>
        <taxon>Archaea</taxon>
        <taxon>Methanobacteriati</taxon>
        <taxon>Methanobacteriota</taxon>
        <taxon>candidate division MSBL1</taxon>
    </lineage>
</organism>
<dbReference type="AlphaFoldDB" id="A0A133V6T3"/>
<feature type="transmembrane region" description="Helical" evidence="2">
    <location>
        <begin position="1229"/>
        <end position="1249"/>
    </location>
</feature>
<feature type="region of interest" description="Disordered" evidence="1">
    <location>
        <begin position="870"/>
        <end position="890"/>
    </location>
</feature>
<keyword evidence="4" id="KW-1185">Reference proteome</keyword>
<evidence type="ECO:0000256" key="1">
    <source>
        <dbReference type="SAM" id="MobiDB-lite"/>
    </source>
</evidence>
<name>A0A133V6T3_9EURY</name>
<proteinExistence type="predicted"/>
<comment type="caution">
    <text evidence="3">The sequence shown here is derived from an EMBL/GenBank/DDBJ whole genome shotgun (WGS) entry which is preliminary data.</text>
</comment>
<evidence type="ECO:0000313" key="3">
    <source>
        <dbReference type="EMBL" id="KXB02145.1"/>
    </source>
</evidence>
<dbReference type="Pfam" id="PF09136">
    <property type="entry name" value="Glucodextran_B"/>
    <property type="match status" value="3"/>
</dbReference>
<dbReference type="Proteomes" id="UP000070035">
    <property type="component" value="Unassembled WGS sequence"/>
</dbReference>
<dbReference type="NCBIfam" id="NF033510">
    <property type="entry name" value="Ca_tandemer"/>
    <property type="match status" value="2"/>
</dbReference>
<dbReference type="InterPro" id="IPR013783">
    <property type="entry name" value="Ig-like_fold"/>
</dbReference>
<accession>A0A133V6T3</accession>